<evidence type="ECO:0000313" key="2">
    <source>
        <dbReference type="Proteomes" id="UP001178507"/>
    </source>
</evidence>
<sequence>MDLYSATYIEKEADSEPVRFGPFGCWRLNLLNAASQSNPRGLGRLSVRHCNHSRWLNGLILYCHSVAALPCLHGAVPLGADMARRPSGSNIDCACLEPRSPKSGFWHPPKVYEGNCCFSAGTSRVTVRLSLLALCRARRAQARNCNSTHAELFDSGFARKVKSGYSEPAPLPKKARID</sequence>
<comment type="caution">
    <text evidence="1">The sequence shown here is derived from an EMBL/GenBank/DDBJ whole genome shotgun (WGS) entry which is preliminary data.</text>
</comment>
<dbReference type="EMBL" id="CAUJNA010003243">
    <property type="protein sequence ID" value="CAJ1396784.1"/>
    <property type="molecule type" value="Genomic_DNA"/>
</dbReference>
<gene>
    <name evidence="1" type="ORF">EVOR1521_LOCUS20936</name>
</gene>
<proteinExistence type="predicted"/>
<keyword evidence="2" id="KW-1185">Reference proteome</keyword>
<organism evidence="1 2">
    <name type="scientific">Effrenium voratum</name>
    <dbReference type="NCBI Taxonomy" id="2562239"/>
    <lineage>
        <taxon>Eukaryota</taxon>
        <taxon>Sar</taxon>
        <taxon>Alveolata</taxon>
        <taxon>Dinophyceae</taxon>
        <taxon>Suessiales</taxon>
        <taxon>Symbiodiniaceae</taxon>
        <taxon>Effrenium</taxon>
    </lineage>
</organism>
<dbReference type="AlphaFoldDB" id="A0AA36N8P9"/>
<protein>
    <submittedName>
        <fullName evidence="1">Uncharacterized protein</fullName>
    </submittedName>
</protein>
<dbReference type="Proteomes" id="UP001178507">
    <property type="component" value="Unassembled WGS sequence"/>
</dbReference>
<accession>A0AA36N8P9</accession>
<name>A0AA36N8P9_9DINO</name>
<evidence type="ECO:0000313" key="1">
    <source>
        <dbReference type="EMBL" id="CAJ1396784.1"/>
    </source>
</evidence>
<reference evidence="1" key="1">
    <citation type="submission" date="2023-08" db="EMBL/GenBank/DDBJ databases">
        <authorList>
            <person name="Chen Y."/>
            <person name="Shah S."/>
            <person name="Dougan E. K."/>
            <person name="Thang M."/>
            <person name="Chan C."/>
        </authorList>
    </citation>
    <scope>NUCLEOTIDE SEQUENCE</scope>
</reference>